<keyword evidence="3" id="KW-1185">Reference proteome</keyword>
<dbReference type="Pfam" id="PF00501">
    <property type="entry name" value="AMP-binding"/>
    <property type="match status" value="1"/>
</dbReference>
<dbReference type="SUPFAM" id="SSF56801">
    <property type="entry name" value="Acetyl-CoA synthetase-like"/>
    <property type="match status" value="1"/>
</dbReference>
<protein>
    <recommendedName>
        <fullName evidence="1">AMP-dependent synthetase/ligase domain-containing protein</fullName>
    </recommendedName>
</protein>
<name>A0A369T748_9PROT</name>
<dbReference type="RefSeq" id="WP_114582981.1">
    <property type="nucleotide sequence ID" value="NZ_QPMH01000015.1"/>
</dbReference>
<dbReference type="InterPro" id="IPR000873">
    <property type="entry name" value="AMP-dep_synth/lig_dom"/>
</dbReference>
<dbReference type="AlphaFoldDB" id="A0A369T748"/>
<feature type="domain" description="AMP-dependent synthetase/ligase" evidence="1">
    <location>
        <begin position="27"/>
        <end position="122"/>
    </location>
</feature>
<dbReference type="InterPro" id="IPR042099">
    <property type="entry name" value="ANL_N_sf"/>
</dbReference>
<proteinExistence type="predicted"/>
<gene>
    <name evidence="2" type="ORF">DRB17_14775</name>
</gene>
<evidence type="ECO:0000313" key="3">
    <source>
        <dbReference type="Proteomes" id="UP000253941"/>
    </source>
</evidence>
<dbReference type="PANTHER" id="PTHR43767">
    <property type="entry name" value="LONG-CHAIN-FATTY-ACID--COA LIGASE"/>
    <property type="match status" value="1"/>
</dbReference>
<accession>A0A369T748</accession>
<dbReference type="InterPro" id="IPR050237">
    <property type="entry name" value="ATP-dep_AMP-bd_enzyme"/>
</dbReference>
<reference evidence="2 3" key="1">
    <citation type="submission" date="2018-07" db="EMBL/GenBank/DDBJ databases">
        <title>Venubactetium sediminum gen. nov., sp. nov., isolated from a marine solar saltern.</title>
        <authorList>
            <person name="Wang S."/>
        </authorList>
    </citation>
    <scope>NUCLEOTIDE SEQUENCE [LARGE SCALE GENOMIC DNA]</scope>
    <source>
        <strain evidence="2 3">WD2A32</strain>
    </source>
</reference>
<comment type="caution">
    <text evidence="2">The sequence shown here is derived from an EMBL/GenBank/DDBJ whole genome shotgun (WGS) entry which is preliminary data.</text>
</comment>
<dbReference type="Proteomes" id="UP000253941">
    <property type="component" value="Unassembled WGS sequence"/>
</dbReference>
<evidence type="ECO:0000259" key="1">
    <source>
        <dbReference type="Pfam" id="PF00501"/>
    </source>
</evidence>
<dbReference type="Gene3D" id="3.40.50.12780">
    <property type="entry name" value="N-terminal domain of ligase-like"/>
    <property type="match status" value="1"/>
</dbReference>
<dbReference type="PANTHER" id="PTHR43767:SF1">
    <property type="entry name" value="NONRIBOSOMAL PEPTIDE SYNTHASE PES1 (EUROFUNG)-RELATED"/>
    <property type="match status" value="1"/>
</dbReference>
<evidence type="ECO:0000313" key="2">
    <source>
        <dbReference type="EMBL" id="RDD61153.1"/>
    </source>
</evidence>
<sequence length="323" mass="34030">MADATDSLAESNCVLTRVRERAGIAGKSAALATFGRSWSYGEVMARSERIAGALARLDVGPERPLGLLLPPVPTAAMAALAALRLGATVVPCDPMRSGEELRDRMQAIGSGVMVTLDLTRLQRRWIGLLDQTELSAVLVEKMADLLPFPRNLLMPLMRGGEIAAVPRDPRLAALPRLLQKDAGAAVQAGPSGALLDTESRSVGEDAILDAMGALTDLAGGARRWLLAHHLDDAWPLAAMLTPLTAGRELMMLPRLDARTVAAALNHEQPQVAVLSGKVAVELAASPPDSGALSLAVVPPHVPENVREELAHATGARVVVWQGP</sequence>
<organism evidence="2 3">
    <name type="scientific">Ferruginivarius sediminum</name>
    <dbReference type="NCBI Taxonomy" id="2661937"/>
    <lineage>
        <taxon>Bacteria</taxon>
        <taxon>Pseudomonadati</taxon>
        <taxon>Pseudomonadota</taxon>
        <taxon>Alphaproteobacteria</taxon>
        <taxon>Rhodospirillales</taxon>
        <taxon>Rhodospirillaceae</taxon>
        <taxon>Ferruginivarius</taxon>
    </lineage>
</organism>
<dbReference type="EMBL" id="QPMH01000015">
    <property type="protein sequence ID" value="RDD61153.1"/>
    <property type="molecule type" value="Genomic_DNA"/>
</dbReference>